<dbReference type="Proteomes" id="UP000003511">
    <property type="component" value="Unassembled WGS sequence"/>
</dbReference>
<evidence type="ECO:0000313" key="3">
    <source>
        <dbReference type="Proteomes" id="UP000003511"/>
    </source>
</evidence>
<keyword evidence="2" id="KW-0560">Oxidoreductase</keyword>
<dbReference type="Pfam" id="PF20256">
    <property type="entry name" value="MoCoBD_2"/>
    <property type="match status" value="1"/>
</dbReference>
<accession>G4MFX3</accession>
<feature type="domain" description="Aldehyde oxidase/xanthine dehydrogenase a/b hammerhead" evidence="1">
    <location>
        <begin position="270"/>
        <end position="350"/>
    </location>
</feature>
<keyword evidence="3" id="KW-1185">Reference proteome</keyword>
<gene>
    <name evidence="2" type="ORF">BKIR_c60_2313</name>
</gene>
<evidence type="ECO:0000313" key="2">
    <source>
        <dbReference type="EMBL" id="CCD40052.1"/>
    </source>
</evidence>
<dbReference type="SUPFAM" id="SSF56003">
    <property type="entry name" value="Molybdenum cofactor-binding domain"/>
    <property type="match status" value="2"/>
</dbReference>
<dbReference type="PANTHER" id="PTHR47495:SF1">
    <property type="entry name" value="BLL3820 PROTEIN"/>
    <property type="match status" value="1"/>
</dbReference>
<evidence type="ECO:0000259" key="1">
    <source>
        <dbReference type="SMART" id="SM01008"/>
    </source>
</evidence>
<dbReference type="Gene3D" id="3.90.1170.50">
    <property type="entry name" value="Aldehyde oxidase/xanthine dehydrogenase, a/b hammerhead"/>
    <property type="match status" value="1"/>
</dbReference>
<dbReference type="SMART" id="SM01008">
    <property type="entry name" value="Ald_Xan_dh_C"/>
    <property type="match status" value="1"/>
</dbReference>
<reference evidence="2 3" key="2">
    <citation type="submission" date="2011-10" db="EMBL/GenBank/DDBJ databases">
        <title>Draft genome sequence of Candidatus Burkholderia kirkii.</title>
        <authorList>
            <person name="Carlier A.L."/>
            <person name="Eberl L."/>
        </authorList>
    </citation>
    <scope>NUCLEOTIDE SEQUENCE [LARGE SCALE GENOMIC DNA]</scope>
    <source>
        <strain evidence="2 3">UZHbot1</strain>
    </source>
</reference>
<reference evidence="2 3" key="1">
    <citation type="submission" date="2011-09" db="EMBL/GenBank/DDBJ databases">
        <authorList>
            <person name="Carlier A."/>
        </authorList>
    </citation>
    <scope>NUCLEOTIDE SEQUENCE [LARGE SCALE GENOMIC DNA]</scope>
    <source>
        <strain evidence="2 3">UZHbot1</strain>
    </source>
</reference>
<dbReference type="EMBL" id="CAFE01000232">
    <property type="protein sequence ID" value="CCD40052.1"/>
    <property type="molecule type" value="Genomic_DNA"/>
</dbReference>
<dbReference type="HOGENOM" id="CLU_517646_0_0_4"/>
<dbReference type="Gene3D" id="1.10.150.120">
    <property type="entry name" value="[2Fe-2S]-binding domain"/>
    <property type="match status" value="1"/>
</dbReference>
<name>G4MFX3_9BURK</name>
<dbReference type="PANTHER" id="PTHR47495">
    <property type="entry name" value="ALDEHYDE DEHYDROGENASE"/>
    <property type="match status" value="1"/>
</dbReference>
<dbReference type="InterPro" id="IPR008274">
    <property type="entry name" value="AldOxase/xan_DH_MoCoBD1"/>
</dbReference>
<organism evidence="2 3">
    <name type="scientific">Candidatus Paraburkholderia kirkii UZHbot1</name>
    <dbReference type="NCBI Taxonomy" id="1055526"/>
    <lineage>
        <taxon>Bacteria</taxon>
        <taxon>Pseudomonadati</taxon>
        <taxon>Pseudomonadota</taxon>
        <taxon>Betaproteobacteria</taxon>
        <taxon>Burkholderiales</taxon>
        <taxon>Burkholderiaceae</taxon>
        <taxon>Paraburkholderia</taxon>
    </lineage>
</organism>
<dbReference type="GO" id="GO:0047121">
    <property type="term" value="F:isoquinoline 1-oxidoreductase activity"/>
    <property type="evidence" value="ECO:0007669"/>
    <property type="project" value="UniProtKB-EC"/>
</dbReference>
<dbReference type="STRING" id="1055526.BKIR_c60_2313"/>
<dbReference type="InterPro" id="IPR046867">
    <property type="entry name" value="AldOxase/xan_DH_MoCoBD2"/>
</dbReference>
<proteinExistence type="predicted"/>
<dbReference type="AlphaFoldDB" id="G4MFX3"/>
<dbReference type="Gene3D" id="3.30.365.10">
    <property type="entry name" value="Aldehyde oxidase/xanthine dehydrogenase, molybdopterin binding domain"/>
    <property type="match status" value="2"/>
</dbReference>
<dbReference type="EC" id="1.3.99.16" evidence="2"/>
<dbReference type="InterPro" id="IPR036884">
    <property type="entry name" value="2Fe-2S-bd_dom_sf"/>
</dbReference>
<dbReference type="SUPFAM" id="SSF47741">
    <property type="entry name" value="CO dehydrogenase ISP C-domain like"/>
    <property type="match status" value="1"/>
</dbReference>
<dbReference type="InterPro" id="IPR052516">
    <property type="entry name" value="N-heterocyclic_Hydroxylase"/>
</dbReference>
<protein>
    <submittedName>
        <fullName evidence="2">Isoquinoline 1-oxidoreductase beta subunit</fullName>
        <ecNumber evidence="2">1.3.99.16</ecNumber>
    </submittedName>
</protein>
<dbReference type="InterPro" id="IPR037165">
    <property type="entry name" value="AldOxase/xan_DH_Mopterin-bd_sf"/>
</dbReference>
<dbReference type="Pfam" id="PF02738">
    <property type="entry name" value="MoCoBD_1"/>
    <property type="match status" value="1"/>
</dbReference>
<dbReference type="BioCyc" id="CBUR1055526:G10QW-1341-MONOMER"/>
<dbReference type="InterPro" id="IPR000674">
    <property type="entry name" value="Ald_Oxase/Xan_DH_a/b"/>
</dbReference>
<comment type="caution">
    <text evidence="2">The sequence shown here is derived from an EMBL/GenBank/DDBJ whole genome shotgun (WGS) entry which is preliminary data.</text>
</comment>
<sequence length="494" mass="52637">MIVRAQTLLDKTPHPDEAQIRRHMEPNLCRCGTLYAHSRGDPASRGPGRRNEIMKDAPVDAARRHFLVDGSLMVSFAMIPGAAALAQGTTEAGTFEASAPKLPGSLKNTPMLDAWIKVGADGRVSTCTGKAELGTGVRTALLQLVAEELELPPQAITLITADTAATPNEDYTAGSHTMADSGTAILNAAAQVRGLLVASAAAQLGVDAATLSTRDGAVVAPDGRRVTYGEAVRNANLHRNAQPGIPTKPPARYTVIGHALPRVDIPGKVTGGPSYVQDLRLPGMVHARVVRPPGYGATLVSVDLARVRALPGVIGVVRNGSYLAVVADDEWRAIVAMRELARVAQWKDGQPLPDPGTIHDTLMRLPAQEIVVVDQHARSADAITTLHARFSRPYMTHGSIGPACAVAHLDDGDMTVWTHTQGVYPLRKGLAEMLAMPLDKLRCVHVEGSGCYGHNVAADVAADAALIARELPGRPMRVQLMREQEHLWEPSARR</sequence>